<comment type="caution">
    <text evidence="3">The sequence shown here is derived from an EMBL/GenBank/DDBJ whole genome shotgun (WGS) entry which is preliminary data.</text>
</comment>
<feature type="transmembrane region" description="Helical" evidence="2">
    <location>
        <begin position="21"/>
        <end position="42"/>
    </location>
</feature>
<name>A0ABU2B8U7_9CORY</name>
<protein>
    <recommendedName>
        <fullName evidence="5">Serine/threonine protein kinase</fullName>
    </recommendedName>
</protein>
<evidence type="ECO:0000256" key="2">
    <source>
        <dbReference type="SAM" id="Phobius"/>
    </source>
</evidence>
<dbReference type="EMBL" id="JAVDYF010000001">
    <property type="protein sequence ID" value="MDR7353809.1"/>
    <property type="molecule type" value="Genomic_DNA"/>
</dbReference>
<dbReference type="RefSeq" id="WP_277105121.1">
    <property type="nucleotide sequence ID" value="NZ_BAAAJS010000044.1"/>
</dbReference>
<keyword evidence="2" id="KW-0812">Transmembrane</keyword>
<accession>A0ABU2B8U7</accession>
<feature type="region of interest" description="Disordered" evidence="1">
    <location>
        <begin position="63"/>
        <end position="83"/>
    </location>
</feature>
<feature type="compositionally biased region" description="Low complexity" evidence="1">
    <location>
        <begin position="66"/>
        <end position="83"/>
    </location>
</feature>
<reference evidence="3 4" key="1">
    <citation type="submission" date="2023-07" db="EMBL/GenBank/DDBJ databases">
        <title>Sequencing the genomes of 1000 actinobacteria strains.</title>
        <authorList>
            <person name="Klenk H.-P."/>
        </authorList>
    </citation>
    <scope>NUCLEOTIDE SEQUENCE [LARGE SCALE GENOMIC DNA]</scope>
    <source>
        <strain evidence="3 4">DSM 44508</strain>
    </source>
</reference>
<organism evidence="3 4">
    <name type="scientific">Corynebacterium felinum</name>
    <dbReference type="NCBI Taxonomy" id="131318"/>
    <lineage>
        <taxon>Bacteria</taxon>
        <taxon>Bacillati</taxon>
        <taxon>Actinomycetota</taxon>
        <taxon>Actinomycetes</taxon>
        <taxon>Mycobacteriales</taxon>
        <taxon>Corynebacteriaceae</taxon>
        <taxon>Corynebacterium</taxon>
    </lineage>
</organism>
<keyword evidence="2" id="KW-1133">Transmembrane helix</keyword>
<proteinExistence type="predicted"/>
<evidence type="ECO:0008006" key="5">
    <source>
        <dbReference type="Google" id="ProtNLM"/>
    </source>
</evidence>
<keyword evidence="2" id="KW-0472">Membrane</keyword>
<gene>
    <name evidence="3" type="ORF">J2S37_000347</name>
</gene>
<sequence>MTSYNPNPFRQPQPQPRSTRTTVIITLVVVAAVISALITYMLTRPTDRQPVAAQPTATTVVISHEPSTPTPSTHTATVTATPPPVTVTVPDTQEATSTSEKCDGRYILIVHSALAAPGTYPQEEISTALSTYPGSQVGTPGFCSSIRGQLNGHTIYPIYIDYGHNPEAACAGKTQHGGNVRSLNTRSDFSAPC</sequence>
<evidence type="ECO:0000313" key="4">
    <source>
        <dbReference type="Proteomes" id="UP001183619"/>
    </source>
</evidence>
<evidence type="ECO:0000256" key="1">
    <source>
        <dbReference type="SAM" id="MobiDB-lite"/>
    </source>
</evidence>
<evidence type="ECO:0000313" key="3">
    <source>
        <dbReference type="EMBL" id="MDR7353809.1"/>
    </source>
</evidence>
<dbReference type="Proteomes" id="UP001183619">
    <property type="component" value="Unassembled WGS sequence"/>
</dbReference>
<keyword evidence="4" id="KW-1185">Reference proteome</keyword>